<proteinExistence type="predicted"/>
<dbReference type="Proteomes" id="UP000527355">
    <property type="component" value="Unassembled WGS sequence"/>
</dbReference>
<dbReference type="EMBL" id="JABWUV010000002">
    <property type="protein sequence ID" value="KAF6378666.1"/>
    <property type="molecule type" value="Genomic_DNA"/>
</dbReference>
<dbReference type="AlphaFoldDB" id="A0A7J7ZXS7"/>
<keyword evidence="2" id="KW-1185">Reference proteome</keyword>
<reference evidence="1 2" key="1">
    <citation type="journal article" date="2020" name="Nature">
        <title>Six reference-quality genomes reveal evolution of bat adaptations.</title>
        <authorList>
            <person name="Jebb D."/>
            <person name="Huang Z."/>
            <person name="Pippel M."/>
            <person name="Hughes G.M."/>
            <person name="Lavrichenko K."/>
            <person name="Devanna P."/>
            <person name="Winkler S."/>
            <person name="Jermiin L.S."/>
            <person name="Skirmuntt E.C."/>
            <person name="Katzourakis A."/>
            <person name="Burkitt-Gray L."/>
            <person name="Ray D.A."/>
            <person name="Sullivan K.A.M."/>
            <person name="Roscito J.G."/>
            <person name="Kirilenko B.M."/>
            <person name="Davalos L.M."/>
            <person name="Corthals A.P."/>
            <person name="Power M.L."/>
            <person name="Jones G."/>
            <person name="Ransome R.D."/>
            <person name="Dechmann D.K.N."/>
            <person name="Locatelli A.G."/>
            <person name="Puechmaille S.J."/>
            <person name="Fedrigo O."/>
            <person name="Jarvis E.D."/>
            <person name="Hiller M."/>
            <person name="Vernes S.C."/>
            <person name="Myers E.W."/>
            <person name="Teeling E.C."/>
        </authorList>
    </citation>
    <scope>NUCLEOTIDE SEQUENCE [LARGE SCALE GENOMIC DNA]</scope>
    <source>
        <strain evidence="1">MMyoMyo1</strain>
        <tissue evidence="1">Flight muscle</tissue>
    </source>
</reference>
<organism evidence="1 2">
    <name type="scientific">Myotis myotis</name>
    <name type="common">Greater mouse-eared bat</name>
    <name type="synonym">Vespertilio myotis</name>
    <dbReference type="NCBI Taxonomy" id="51298"/>
    <lineage>
        <taxon>Eukaryota</taxon>
        <taxon>Metazoa</taxon>
        <taxon>Chordata</taxon>
        <taxon>Craniata</taxon>
        <taxon>Vertebrata</taxon>
        <taxon>Euteleostomi</taxon>
        <taxon>Mammalia</taxon>
        <taxon>Eutheria</taxon>
        <taxon>Laurasiatheria</taxon>
        <taxon>Chiroptera</taxon>
        <taxon>Yangochiroptera</taxon>
        <taxon>Vespertilionidae</taxon>
        <taxon>Myotis</taxon>
    </lineage>
</organism>
<sequence>MRAAPCLLLRASFVSKFFNFESVVISFISQFLHQRPAHLPCACSALGAEDKTAQTSARPSRVREASECVHVQHQLPAPRGRLPWVQGPQSARSWEPGTGLPAALCKVNMHSLCSKITKDLKTQP</sequence>
<evidence type="ECO:0000313" key="2">
    <source>
        <dbReference type="Proteomes" id="UP000527355"/>
    </source>
</evidence>
<protein>
    <submittedName>
        <fullName evidence="1">Uncharacterized protein</fullName>
    </submittedName>
</protein>
<name>A0A7J7ZXS7_MYOMY</name>
<gene>
    <name evidence="1" type="ORF">mMyoMyo1_009596</name>
</gene>
<comment type="caution">
    <text evidence="1">The sequence shown here is derived from an EMBL/GenBank/DDBJ whole genome shotgun (WGS) entry which is preliminary data.</text>
</comment>
<evidence type="ECO:0000313" key="1">
    <source>
        <dbReference type="EMBL" id="KAF6378666.1"/>
    </source>
</evidence>
<accession>A0A7J7ZXS7</accession>